<accession>A0A6A5Z2L6</accession>
<reference evidence="3" key="1">
    <citation type="journal article" date="2020" name="Stud. Mycol.">
        <title>101 Dothideomycetes genomes: a test case for predicting lifestyles and emergence of pathogens.</title>
        <authorList>
            <person name="Haridas S."/>
            <person name="Albert R."/>
            <person name="Binder M."/>
            <person name="Bloem J."/>
            <person name="Labutti K."/>
            <person name="Salamov A."/>
            <person name="Andreopoulos B."/>
            <person name="Baker S."/>
            <person name="Barry K."/>
            <person name="Bills G."/>
            <person name="Bluhm B."/>
            <person name="Cannon C."/>
            <person name="Castanera R."/>
            <person name="Culley D."/>
            <person name="Daum C."/>
            <person name="Ezra D."/>
            <person name="Gonzalez J."/>
            <person name="Henrissat B."/>
            <person name="Kuo A."/>
            <person name="Liang C."/>
            <person name="Lipzen A."/>
            <person name="Lutzoni F."/>
            <person name="Magnuson J."/>
            <person name="Mondo S."/>
            <person name="Nolan M."/>
            <person name="Ohm R."/>
            <person name="Pangilinan J."/>
            <person name="Park H.-J."/>
            <person name="Ramirez L."/>
            <person name="Alfaro M."/>
            <person name="Sun H."/>
            <person name="Tritt A."/>
            <person name="Yoshinaga Y."/>
            <person name="Zwiers L.-H."/>
            <person name="Turgeon B."/>
            <person name="Goodwin S."/>
            <person name="Spatafora J."/>
            <person name="Crous P."/>
            <person name="Grigoriev I."/>
        </authorList>
    </citation>
    <scope>NUCLEOTIDE SEQUENCE</scope>
    <source>
        <strain evidence="3">CBS 627.86</strain>
    </source>
</reference>
<gene>
    <name evidence="3" type="ORF">BDV96DRAFT_578162</name>
</gene>
<feature type="coiled-coil region" evidence="1">
    <location>
        <begin position="283"/>
        <end position="331"/>
    </location>
</feature>
<feature type="compositionally biased region" description="Basic and acidic residues" evidence="2">
    <location>
        <begin position="38"/>
        <end position="49"/>
    </location>
</feature>
<keyword evidence="1" id="KW-0175">Coiled coil</keyword>
<evidence type="ECO:0000313" key="3">
    <source>
        <dbReference type="EMBL" id="KAF2113650.1"/>
    </source>
</evidence>
<evidence type="ECO:0000256" key="1">
    <source>
        <dbReference type="SAM" id="Coils"/>
    </source>
</evidence>
<keyword evidence="4" id="KW-1185">Reference proteome</keyword>
<dbReference type="OrthoDB" id="5213630at2759"/>
<protein>
    <submittedName>
        <fullName evidence="3">Uncharacterized protein</fullName>
    </submittedName>
</protein>
<organism evidence="3 4">
    <name type="scientific">Lophiotrema nucula</name>
    <dbReference type="NCBI Taxonomy" id="690887"/>
    <lineage>
        <taxon>Eukaryota</taxon>
        <taxon>Fungi</taxon>
        <taxon>Dikarya</taxon>
        <taxon>Ascomycota</taxon>
        <taxon>Pezizomycotina</taxon>
        <taxon>Dothideomycetes</taxon>
        <taxon>Pleosporomycetidae</taxon>
        <taxon>Pleosporales</taxon>
        <taxon>Lophiotremataceae</taxon>
        <taxon>Lophiotrema</taxon>
    </lineage>
</organism>
<dbReference type="Proteomes" id="UP000799770">
    <property type="component" value="Unassembled WGS sequence"/>
</dbReference>
<sequence length="645" mass="73076">MSSASTQPPNKAAKAAQGSKLQKKWISAIKDFSFHQPDPGRDPARDEMSRRHHESPANTHNTPRRPSMSEPRNISRQGTSTFGNDRYQGAVQEAETLERMIKAQKDNKVTTPGSELPPFNSPLPPTPPVDNLREPTGNASQILPIAASQQYTQPSMLDIALPTPQLQPMPPAYISEADTTMDLGVEELRGKLKAAFLTQQNLMRERNDAQSLATAYRDQSQALQTSSSDLQANLITVRGQLSEKDKLAKTSITANERHHRVVSEKDTFIRSLQSELESNGKARELVAAEANRLRDEKAQLEEDLRKRQETFKAVNRELLQLKKELTNKVEDKWFIDRWTFLHSMIQNFSNKYFIGNIGGARNAFIKTLTGSRDAKPATTYSRKLAALTGTSAQYIDSDTLRPLLIQAFIWNMLVTEVFYHEPASPEDGIVRGLYWAGAERNELAGLKGEFYPDQPLMEDDVKEVERLEAWTKLYHKWRATTSIMLIQRRSAKVRHEENRTHVAHLLDQIIGTLSPCLPLKQASQAEVDKHLRKGLAEVIATAVHLDAEIYQQRAWIFCEQWTHETRSAKGRPNWGFGWSSDEMDEVPGPDQLRLENYAHPCVGLIVQPALYKEGNQFGEEYSKRQVLCKAKVIACENPKYRNHSY</sequence>
<dbReference type="EMBL" id="ML977327">
    <property type="protein sequence ID" value="KAF2113650.1"/>
    <property type="molecule type" value="Genomic_DNA"/>
</dbReference>
<feature type="compositionally biased region" description="Pro residues" evidence="2">
    <location>
        <begin position="119"/>
        <end position="128"/>
    </location>
</feature>
<evidence type="ECO:0000313" key="4">
    <source>
        <dbReference type="Proteomes" id="UP000799770"/>
    </source>
</evidence>
<feature type="region of interest" description="Disordered" evidence="2">
    <location>
        <begin position="107"/>
        <end position="130"/>
    </location>
</feature>
<feature type="compositionally biased region" description="Polar residues" evidence="2">
    <location>
        <begin position="70"/>
        <end position="83"/>
    </location>
</feature>
<proteinExistence type="predicted"/>
<name>A0A6A5Z2L6_9PLEO</name>
<dbReference type="AlphaFoldDB" id="A0A6A5Z2L6"/>
<evidence type="ECO:0000256" key="2">
    <source>
        <dbReference type="SAM" id="MobiDB-lite"/>
    </source>
</evidence>
<feature type="region of interest" description="Disordered" evidence="2">
    <location>
        <begin position="1"/>
        <end position="87"/>
    </location>
</feature>